<keyword evidence="5 8" id="KW-0812">Transmembrane</keyword>
<comment type="similarity">
    <text evidence="2">Belongs to the binding-protein-dependent transport system permease family. FecCD subfamily.</text>
</comment>
<feature type="transmembrane region" description="Helical" evidence="8">
    <location>
        <begin position="292"/>
        <end position="313"/>
    </location>
</feature>
<accession>H5UUL6</accession>
<dbReference type="AlphaFoldDB" id="H5UUL6"/>
<feature type="transmembrane region" description="Helical" evidence="8">
    <location>
        <begin position="205"/>
        <end position="224"/>
    </location>
</feature>
<evidence type="ECO:0000313" key="10">
    <source>
        <dbReference type="Proteomes" id="UP000004367"/>
    </source>
</evidence>
<dbReference type="InterPro" id="IPR037294">
    <property type="entry name" value="ABC_BtuC-like"/>
</dbReference>
<dbReference type="GO" id="GO:0022857">
    <property type="term" value="F:transmembrane transporter activity"/>
    <property type="evidence" value="ECO:0007669"/>
    <property type="project" value="InterPro"/>
</dbReference>
<dbReference type="RefSeq" id="WP_009483267.1">
    <property type="nucleotide sequence ID" value="NZ_BAFE01000089.1"/>
</dbReference>
<dbReference type="eggNOG" id="COG4606">
    <property type="taxonomic scope" value="Bacteria"/>
</dbReference>
<keyword evidence="4" id="KW-1003">Cell membrane</keyword>
<protein>
    <submittedName>
        <fullName evidence="9">Putative ABC transporter permease protein</fullName>
    </submittedName>
</protein>
<feature type="transmembrane region" description="Helical" evidence="8">
    <location>
        <begin position="264"/>
        <end position="285"/>
    </location>
</feature>
<dbReference type="EMBL" id="BAFE01000089">
    <property type="protein sequence ID" value="GAB49424.1"/>
    <property type="molecule type" value="Genomic_DNA"/>
</dbReference>
<name>H5UUL6_9MICO</name>
<evidence type="ECO:0000256" key="7">
    <source>
        <dbReference type="ARBA" id="ARBA00023136"/>
    </source>
</evidence>
<feature type="transmembrane region" description="Helical" evidence="8">
    <location>
        <begin position="236"/>
        <end position="258"/>
    </location>
</feature>
<evidence type="ECO:0000256" key="5">
    <source>
        <dbReference type="ARBA" id="ARBA00022692"/>
    </source>
</evidence>
<feature type="transmembrane region" description="Helical" evidence="8">
    <location>
        <begin position="161"/>
        <end position="185"/>
    </location>
</feature>
<keyword evidence="3" id="KW-0813">Transport</keyword>
<evidence type="ECO:0000256" key="6">
    <source>
        <dbReference type="ARBA" id="ARBA00022989"/>
    </source>
</evidence>
<evidence type="ECO:0000256" key="2">
    <source>
        <dbReference type="ARBA" id="ARBA00007935"/>
    </source>
</evidence>
<organism evidence="9 10">
    <name type="scientific">Mobilicoccus pelagius NBRC 104925</name>
    <dbReference type="NCBI Taxonomy" id="1089455"/>
    <lineage>
        <taxon>Bacteria</taxon>
        <taxon>Bacillati</taxon>
        <taxon>Actinomycetota</taxon>
        <taxon>Actinomycetes</taxon>
        <taxon>Micrococcales</taxon>
        <taxon>Dermatophilaceae</taxon>
        <taxon>Mobilicoccus</taxon>
    </lineage>
</organism>
<comment type="subcellular location">
    <subcellularLocation>
        <location evidence="1">Cell membrane</location>
        <topology evidence="1">Multi-pass membrane protein</topology>
    </subcellularLocation>
</comment>
<feature type="transmembrane region" description="Helical" evidence="8">
    <location>
        <begin position="131"/>
        <end position="152"/>
    </location>
</feature>
<reference evidence="9 10" key="1">
    <citation type="submission" date="2012-02" db="EMBL/GenBank/DDBJ databases">
        <title>Whole genome shotgun sequence of Mobilicoccus pelagius NBRC 104925.</title>
        <authorList>
            <person name="Yoshida Y."/>
            <person name="Hosoyama A."/>
            <person name="Tsuchikane K."/>
            <person name="Katsumata H."/>
            <person name="Yamazaki S."/>
            <person name="Fujita N."/>
        </authorList>
    </citation>
    <scope>NUCLEOTIDE SEQUENCE [LARGE SCALE GENOMIC DNA]</scope>
    <source>
        <strain evidence="9 10">NBRC 104925</strain>
    </source>
</reference>
<dbReference type="SUPFAM" id="SSF81345">
    <property type="entry name" value="ABC transporter involved in vitamin B12 uptake, BtuC"/>
    <property type="match status" value="1"/>
</dbReference>
<keyword evidence="10" id="KW-1185">Reference proteome</keyword>
<dbReference type="CDD" id="cd06550">
    <property type="entry name" value="TM_ABC_iron-siderophores_like"/>
    <property type="match status" value="1"/>
</dbReference>
<evidence type="ECO:0000256" key="1">
    <source>
        <dbReference type="ARBA" id="ARBA00004651"/>
    </source>
</evidence>
<dbReference type="PANTHER" id="PTHR30472">
    <property type="entry name" value="FERRIC ENTEROBACTIN TRANSPORT SYSTEM PERMEASE PROTEIN"/>
    <property type="match status" value="1"/>
</dbReference>
<dbReference type="GO" id="GO:0033214">
    <property type="term" value="P:siderophore-iron import into cell"/>
    <property type="evidence" value="ECO:0007669"/>
    <property type="project" value="TreeGrafter"/>
</dbReference>
<gene>
    <name evidence="9" type="ORF">MOPEL_130_00310</name>
</gene>
<comment type="caution">
    <text evidence="9">The sequence shown here is derived from an EMBL/GenBank/DDBJ whole genome shotgun (WGS) entry which is preliminary data.</text>
</comment>
<dbReference type="GO" id="GO:0005886">
    <property type="term" value="C:plasma membrane"/>
    <property type="evidence" value="ECO:0007669"/>
    <property type="project" value="UniProtKB-SubCell"/>
</dbReference>
<feature type="transmembrane region" description="Helical" evidence="8">
    <location>
        <begin position="319"/>
        <end position="338"/>
    </location>
</feature>
<evidence type="ECO:0000256" key="4">
    <source>
        <dbReference type="ARBA" id="ARBA00022475"/>
    </source>
</evidence>
<sequence length="345" mass="35952">MSTPTLTRGRPAESLDTAARGAPVRRGGTPALCALFAGVAVLVVASLLVGGYDIDPREMADDPEQMRMFLVSRVPRTLALVLAATVMSVCGVIMQMITQNRFVEPTTAGTADWAGLGILLTLVLWPGAPVLARMALASAAAFIGTLVFLAILRRIAVRNSVVVPLAGIMLGAVVGAISTFLAGQFSLLQSMSAWRSGGFSSIVEGFYEPLWAVLVVTALAWIAADRFTVAGLGEDTATSLGVNYHAVVLLGTCLVALATGITSVVVGFVPFLGLVVPNLVSMVLGDDLRRNLPWVALTGTALLLVCDLVGRVVVAPMEIPASVILGVVGAVFFVVLVVRSRRDVG</sequence>
<dbReference type="InterPro" id="IPR000522">
    <property type="entry name" value="ABC_transptr_permease_BtuC"/>
</dbReference>
<keyword evidence="6 8" id="KW-1133">Transmembrane helix</keyword>
<evidence type="ECO:0000313" key="9">
    <source>
        <dbReference type="EMBL" id="GAB49424.1"/>
    </source>
</evidence>
<keyword evidence="7 8" id="KW-0472">Membrane</keyword>
<feature type="transmembrane region" description="Helical" evidence="8">
    <location>
        <begin position="74"/>
        <end position="94"/>
    </location>
</feature>
<proteinExistence type="inferred from homology"/>
<dbReference type="Gene3D" id="1.10.3470.10">
    <property type="entry name" value="ABC transporter involved in vitamin B12 uptake, BtuC"/>
    <property type="match status" value="1"/>
</dbReference>
<feature type="transmembrane region" description="Helical" evidence="8">
    <location>
        <begin position="32"/>
        <end position="54"/>
    </location>
</feature>
<dbReference type="Pfam" id="PF01032">
    <property type="entry name" value="FecCD"/>
    <property type="match status" value="1"/>
</dbReference>
<evidence type="ECO:0000256" key="3">
    <source>
        <dbReference type="ARBA" id="ARBA00022448"/>
    </source>
</evidence>
<evidence type="ECO:0000256" key="8">
    <source>
        <dbReference type="SAM" id="Phobius"/>
    </source>
</evidence>
<dbReference type="STRING" id="1089455.MOPEL_130_00310"/>
<feature type="transmembrane region" description="Helical" evidence="8">
    <location>
        <begin position="106"/>
        <end position="125"/>
    </location>
</feature>
<dbReference type="PANTHER" id="PTHR30472:SF27">
    <property type="entry name" value="PETROBACTIN IMPORT SYSTEM PERMEASE PROTEIN YCLN"/>
    <property type="match status" value="1"/>
</dbReference>
<dbReference type="Proteomes" id="UP000004367">
    <property type="component" value="Unassembled WGS sequence"/>
</dbReference>